<keyword evidence="1" id="KW-0143">Chaperone</keyword>
<gene>
    <name evidence="3" type="ORF">Cni_G09015</name>
</gene>
<dbReference type="InterPro" id="IPR040400">
    <property type="entry name" value="BAG5/6/7/8"/>
</dbReference>
<dbReference type="GO" id="GO:0006457">
    <property type="term" value="P:protein folding"/>
    <property type="evidence" value="ECO:0007669"/>
    <property type="project" value="TreeGrafter"/>
</dbReference>
<dbReference type="GO" id="GO:0009506">
    <property type="term" value="C:plasmodesma"/>
    <property type="evidence" value="ECO:0007669"/>
    <property type="project" value="TreeGrafter"/>
</dbReference>
<dbReference type="PANTHER" id="PTHR33322">
    <property type="entry name" value="BAG DOMAIN CONTAINING PROTEIN, EXPRESSED"/>
    <property type="match status" value="1"/>
</dbReference>
<dbReference type="EMBL" id="CP136892">
    <property type="protein sequence ID" value="WOL00302.1"/>
    <property type="molecule type" value="Genomic_DNA"/>
</dbReference>
<evidence type="ECO:0000313" key="4">
    <source>
        <dbReference type="Proteomes" id="UP001327560"/>
    </source>
</evidence>
<accession>A0AAQ3K4Y8</accession>
<sequence length="166" mass="19098">MPSVRRSAGGDENEMQAEFDRKFVWAADTKGVGEKNLKWTAEFKGKGKHSSLSRTYSWAASTRPREVKTESKEEKAKKEKKGKKEKEGTVRVVEIEEKNPEATAIRKAFYERCERGKRKELSPVNVVLFIQMTFRAYLACRSQDLRCLCELVVANADLRFQLMLMV</sequence>
<evidence type="ECO:0000313" key="3">
    <source>
        <dbReference type="EMBL" id="WOL00302.1"/>
    </source>
</evidence>
<dbReference type="AlphaFoldDB" id="A0AAQ3K4Y8"/>
<evidence type="ECO:0000256" key="2">
    <source>
        <dbReference type="SAM" id="MobiDB-lite"/>
    </source>
</evidence>
<reference evidence="3 4" key="1">
    <citation type="submission" date="2023-10" db="EMBL/GenBank/DDBJ databases">
        <title>Chromosome-scale genome assembly provides insights into flower coloration mechanisms of Canna indica.</title>
        <authorList>
            <person name="Li C."/>
        </authorList>
    </citation>
    <scope>NUCLEOTIDE SEQUENCE [LARGE SCALE GENOMIC DNA]</scope>
    <source>
        <tissue evidence="3">Flower</tissue>
    </source>
</reference>
<evidence type="ECO:0000256" key="1">
    <source>
        <dbReference type="ARBA" id="ARBA00023186"/>
    </source>
</evidence>
<organism evidence="3 4">
    <name type="scientific">Canna indica</name>
    <name type="common">Indian-shot</name>
    <dbReference type="NCBI Taxonomy" id="4628"/>
    <lineage>
        <taxon>Eukaryota</taxon>
        <taxon>Viridiplantae</taxon>
        <taxon>Streptophyta</taxon>
        <taxon>Embryophyta</taxon>
        <taxon>Tracheophyta</taxon>
        <taxon>Spermatophyta</taxon>
        <taxon>Magnoliopsida</taxon>
        <taxon>Liliopsida</taxon>
        <taxon>Zingiberales</taxon>
        <taxon>Cannaceae</taxon>
        <taxon>Canna</taxon>
    </lineage>
</organism>
<dbReference type="PANTHER" id="PTHR33322:SF3">
    <property type="entry name" value="BAG FAMILY MOLECULAR CHAPERONE REGULATOR 7"/>
    <property type="match status" value="1"/>
</dbReference>
<protein>
    <submittedName>
        <fullName evidence="3">BAG family molecular chaperone regulator 7-like</fullName>
    </submittedName>
</protein>
<keyword evidence="4" id="KW-1185">Reference proteome</keyword>
<dbReference type="Proteomes" id="UP001327560">
    <property type="component" value="Chromosome 3"/>
</dbReference>
<feature type="region of interest" description="Disordered" evidence="2">
    <location>
        <begin position="63"/>
        <end position="88"/>
    </location>
</feature>
<proteinExistence type="predicted"/>
<name>A0AAQ3K4Y8_9LILI</name>